<feature type="region of interest" description="Disordered" evidence="1">
    <location>
        <begin position="1"/>
        <end position="138"/>
    </location>
</feature>
<gene>
    <name evidence="2" type="ORF">SAMN05443245_0891</name>
</gene>
<evidence type="ECO:0000256" key="1">
    <source>
        <dbReference type="SAM" id="MobiDB-lite"/>
    </source>
</evidence>
<reference evidence="3" key="1">
    <citation type="submission" date="2016-10" db="EMBL/GenBank/DDBJ databases">
        <authorList>
            <person name="Varghese N."/>
        </authorList>
    </citation>
    <scope>NUCLEOTIDE SEQUENCE [LARGE SCALE GENOMIC DNA]</scope>
    <source>
        <strain evidence="3">GAS106B</strain>
    </source>
</reference>
<dbReference type="Proteomes" id="UP000183487">
    <property type="component" value="Unassembled WGS sequence"/>
</dbReference>
<proteinExistence type="predicted"/>
<organism evidence="2 3">
    <name type="scientific">Paraburkholderia fungorum</name>
    <dbReference type="NCBI Taxonomy" id="134537"/>
    <lineage>
        <taxon>Bacteria</taxon>
        <taxon>Pseudomonadati</taxon>
        <taxon>Pseudomonadota</taxon>
        <taxon>Betaproteobacteria</taxon>
        <taxon>Burkholderiales</taxon>
        <taxon>Burkholderiaceae</taxon>
        <taxon>Paraburkholderia</taxon>
    </lineage>
</organism>
<evidence type="ECO:0000313" key="2">
    <source>
        <dbReference type="EMBL" id="SDQ31872.1"/>
    </source>
</evidence>
<protein>
    <submittedName>
        <fullName evidence="2">Uncharacterized protein</fullName>
    </submittedName>
</protein>
<feature type="compositionally biased region" description="Low complexity" evidence="1">
    <location>
        <begin position="33"/>
        <end position="56"/>
    </location>
</feature>
<keyword evidence="3" id="KW-1185">Reference proteome</keyword>
<name>A0A1H0ZWY8_9BURK</name>
<accession>A0A1H0ZWY8</accession>
<feature type="compositionally biased region" description="Polar residues" evidence="1">
    <location>
        <begin position="110"/>
        <end position="128"/>
    </location>
</feature>
<sequence length="262" mass="27262">MAPSATSTSPRISTAASTLASRPISMPAPAERSTPTSTLASTAISAPTPSAKSTSPQVSTAASTLASKPISMPAPSPKSTTTSTPASTLASAPTSAPTPASKASTAPTSRKVSLTPPTDTKRASTNLADTVPDKPRPDISRYLKTARAKLQANNLSGAKSQLAAAIAAEPRNRDALNLRATVRTREEERDALLSLARGCGYIGRWTCVSRNAGEALQIDSGSKEARHLVTRAMHETAFPIDQPTVEPQPEPQPDTRDILAHH</sequence>
<feature type="compositionally biased region" description="Polar residues" evidence="1">
    <location>
        <begin position="57"/>
        <end position="66"/>
    </location>
</feature>
<feature type="compositionally biased region" description="Low complexity" evidence="1">
    <location>
        <begin position="77"/>
        <end position="109"/>
    </location>
</feature>
<feature type="compositionally biased region" description="Basic and acidic residues" evidence="1">
    <location>
        <begin position="253"/>
        <end position="262"/>
    </location>
</feature>
<dbReference type="AlphaFoldDB" id="A0A1H0ZWY8"/>
<feature type="region of interest" description="Disordered" evidence="1">
    <location>
        <begin position="239"/>
        <end position="262"/>
    </location>
</feature>
<dbReference type="EMBL" id="FNKP01000001">
    <property type="protein sequence ID" value="SDQ31872.1"/>
    <property type="molecule type" value="Genomic_DNA"/>
</dbReference>
<evidence type="ECO:0000313" key="3">
    <source>
        <dbReference type="Proteomes" id="UP000183487"/>
    </source>
</evidence>
<feature type="compositionally biased region" description="Polar residues" evidence="1">
    <location>
        <begin position="1"/>
        <end position="20"/>
    </location>
</feature>